<sequence length="266" mass="26961">RPEFALGYVDTTFAGSGALIFQGGYDATGAAPTGPGVLTGFTYSVTVAGNGLGFWSPALAVGDVIISNQDNPTLESQWTAVNNNVSLATPTIAGIASFPTDGGLSVSTGVVSLDTQTSNGTFGDASNSATLTIDTKGIVTASSQSAIAITASQVTDFCTEVAACATPSVNLSNSNLTQTGGQNRTYSLGNQTMRFTGNTGNPEDTIFSLDGTSGNNSINTGLQVPIRFLDGNINYVGLKSPAIVSTSYTLTLPTANGTVGQVLNTD</sequence>
<feature type="non-terminal residue" evidence="1">
    <location>
        <position position="1"/>
    </location>
</feature>
<organism evidence="1">
    <name type="scientific">marine sediment metagenome</name>
    <dbReference type="NCBI Taxonomy" id="412755"/>
    <lineage>
        <taxon>unclassified sequences</taxon>
        <taxon>metagenomes</taxon>
        <taxon>ecological metagenomes</taxon>
    </lineage>
</organism>
<feature type="non-terminal residue" evidence="1">
    <location>
        <position position="266"/>
    </location>
</feature>
<name>X0VCR7_9ZZZZ</name>
<proteinExistence type="predicted"/>
<dbReference type="AlphaFoldDB" id="X0VCR7"/>
<gene>
    <name evidence="1" type="ORF">S01H1_42883</name>
</gene>
<reference evidence="1" key="1">
    <citation type="journal article" date="2014" name="Front. Microbiol.">
        <title>High frequency of phylogenetically diverse reductive dehalogenase-homologous genes in deep subseafloor sedimentary metagenomes.</title>
        <authorList>
            <person name="Kawai M."/>
            <person name="Futagami T."/>
            <person name="Toyoda A."/>
            <person name="Takaki Y."/>
            <person name="Nishi S."/>
            <person name="Hori S."/>
            <person name="Arai W."/>
            <person name="Tsubouchi T."/>
            <person name="Morono Y."/>
            <person name="Uchiyama I."/>
            <person name="Ito T."/>
            <person name="Fujiyama A."/>
            <person name="Inagaki F."/>
            <person name="Takami H."/>
        </authorList>
    </citation>
    <scope>NUCLEOTIDE SEQUENCE</scope>
    <source>
        <strain evidence="1">Expedition CK06-06</strain>
    </source>
</reference>
<protein>
    <submittedName>
        <fullName evidence="1">Uncharacterized protein</fullName>
    </submittedName>
</protein>
<accession>X0VCR7</accession>
<evidence type="ECO:0000313" key="1">
    <source>
        <dbReference type="EMBL" id="GAG10288.1"/>
    </source>
</evidence>
<dbReference type="EMBL" id="BARS01027290">
    <property type="protein sequence ID" value="GAG10288.1"/>
    <property type="molecule type" value="Genomic_DNA"/>
</dbReference>
<comment type="caution">
    <text evidence="1">The sequence shown here is derived from an EMBL/GenBank/DDBJ whole genome shotgun (WGS) entry which is preliminary data.</text>
</comment>